<dbReference type="PANTHER" id="PTHR33744:SF1">
    <property type="entry name" value="DNA-BINDING TRANSCRIPTIONAL ACTIVATOR ADER"/>
    <property type="match status" value="1"/>
</dbReference>
<dbReference type="InterPro" id="IPR025751">
    <property type="entry name" value="RsbRD_N_dom"/>
</dbReference>
<organism evidence="5 6">
    <name type="scientific">Mycobacterium rhizamassiliense</name>
    <dbReference type="NCBI Taxonomy" id="1841860"/>
    <lineage>
        <taxon>Bacteria</taxon>
        <taxon>Bacillati</taxon>
        <taxon>Actinomycetota</taxon>
        <taxon>Actinomycetes</taxon>
        <taxon>Mycobacteriales</taxon>
        <taxon>Mycobacteriaceae</taxon>
        <taxon>Mycobacterium</taxon>
    </lineage>
</organism>
<reference evidence="5 6" key="1">
    <citation type="submission" date="2017-01" db="EMBL/GenBank/DDBJ databases">
        <authorList>
            <consortium name="Urmite Genomes"/>
        </authorList>
    </citation>
    <scope>NUCLEOTIDE SEQUENCE [LARGE SCALE GENOMIC DNA]</scope>
    <source>
        <strain evidence="5 6">AB57</strain>
    </source>
</reference>
<feature type="domain" description="CdaR GGDEF-like" evidence="4">
    <location>
        <begin position="207"/>
        <end position="309"/>
    </location>
</feature>
<evidence type="ECO:0000313" key="6">
    <source>
        <dbReference type="Proteomes" id="UP000240988"/>
    </source>
</evidence>
<dbReference type="STRING" id="1841860.GCA_900157375_02628"/>
<feature type="domain" description="RsbT co-antagonist protein RsbRD N-terminal" evidence="3">
    <location>
        <begin position="43"/>
        <end position="166"/>
    </location>
</feature>
<dbReference type="Gene3D" id="1.10.10.2840">
    <property type="entry name" value="PucR C-terminal helix-turn-helix domain"/>
    <property type="match status" value="1"/>
</dbReference>
<feature type="domain" description="PucR C-terminal helix-turn-helix" evidence="2">
    <location>
        <begin position="360"/>
        <end position="414"/>
    </location>
</feature>
<evidence type="ECO:0000259" key="3">
    <source>
        <dbReference type="Pfam" id="PF14361"/>
    </source>
</evidence>
<dbReference type="InterPro" id="IPR051448">
    <property type="entry name" value="CdaR-like_regulators"/>
</dbReference>
<evidence type="ECO:0000259" key="2">
    <source>
        <dbReference type="Pfam" id="PF13556"/>
    </source>
</evidence>
<dbReference type="EMBL" id="FUFA01000004">
    <property type="protein sequence ID" value="SPM34804.1"/>
    <property type="molecule type" value="Genomic_DNA"/>
</dbReference>
<proteinExistence type="inferred from homology"/>
<dbReference type="Pfam" id="PF13556">
    <property type="entry name" value="HTH_30"/>
    <property type="match status" value="1"/>
</dbReference>
<evidence type="ECO:0000313" key="5">
    <source>
        <dbReference type="EMBL" id="SPM34804.1"/>
    </source>
</evidence>
<dbReference type="PANTHER" id="PTHR33744">
    <property type="entry name" value="CARBOHYDRATE DIACID REGULATOR"/>
    <property type="match status" value="1"/>
</dbReference>
<dbReference type="InterPro" id="IPR042070">
    <property type="entry name" value="PucR_C-HTH_sf"/>
</dbReference>
<dbReference type="Proteomes" id="UP000240988">
    <property type="component" value="Unassembled WGS sequence"/>
</dbReference>
<sequence length="427" mass="45854">MRLGSHNDVRLAAGNATAGETPAETMRRCAHAMLLRSSQVSAAISADVLSHVAGLTPNGSVQAIKAVHDSTDQNVGAIFATLAFGVPSDAAEPPTGTQDLLRHTVAGDGDVTTLLRAYRYGHSLLWEMWSAHVAEQVGEAPRLHEVLSMSSKHMFTFIDRSCERLVSDFQLLYGARSPARPTRSVGETLRDLLLDDTVVDEALASTVLRCDIGGYHVGLVLSPLAAGVDVRAVAGTLSTAAGAASGATLMVGDGTMWSWLTWPRRPGEDRLRRVHDTPAKDVVVGMGEPGRGRSGFARSHQQARDAERVTRLNRNVCGGVVRYRDVELAGALCGDVGRARRFAEDRLSTLISDDPTVERLRETLLVYLDNGCRQSRAAEVLHVHPKTVSYRLAQAQRLLGQPFAEHVLDVGAALTVAQALMGGRPHS</sequence>
<dbReference type="OrthoDB" id="3663486at2"/>
<comment type="similarity">
    <text evidence="1">Belongs to the CdaR family.</text>
</comment>
<gene>
    <name evidence="5" type="ORF">MRAB57_2625</name>
</gene>
<dbReference type="Pfam" id="PF14361">
    <property type="entry name" value="RsbRD_N"/>
    <property type="match status" value="1"/>
</dbReference>
<name>A0A2U3NTK6_9MYCO</name>
<protein>
    <submittedName>
        <fullName evidence="5">Putative PucR family transcriptional regulator</fullName>
    </submittedName>
</protein>
<dbReference type="InterPro" id="IPR041522">
    <property type="entry name" value="CdaR_GGDEF"/>
</dbReference>
<evidence type="ECO:0000259" key="4">
    <source>
        <dbReference type="Pfam" id="PF17853"/>
    </source>
</evidence>
<evidence type="ECO:0000256" key="1">
    <source>
        <dbReference type="ARBA" id="ARBA00006754"/>
    </source>
</evidence>
<dbReference type="Pfam" id="PF17853">
    <property type="entry name" value="GGDEF_2"/>
    <property type="match status" value="1"/>
</dbReference>
<keyword evidence="6" id="KW-1185">Reference proteome</keyword>
<dbReference type="AlphaFoldDB" id="A0A2U3NTK6"/>
<dbReference type="InterPro" id="IPR025736">
    <property type="entry name" value="PucR_C-HTH_dom"/>
</dbReference>
<dbReference type="RefSeq" id="WP_077087934.1">
    <property type="nucleotide sequence ID" value="NZ_LT721901.1"/>
</dbReference>
<accession>A0A2U3NTK6</accession>